<evidence type="ECO:0000313" key="3">
    <source>
        <dbReference type="Proteomes" id="UP001203338"/>
    </source>
</evidence>
<dbReference type="RefSeq" id="WP_249699341.1">
    <property type="nucleotide sequence ID" value="NZ_JAMFLX010000011.1"/>
</dbReference>
<feature type="transmembrane region" description="Helical" evidence="1">
    <location>
        <begin position="6"/>
        <end position="24"/>
    </location>
</feature>
<gene>
    <name evidence="2" type="ORF">M3P05_09540</name>
</gene>
<reference evidence="2 3" key="1">
    <citation type="submission" date="2022-05" db="EMBL/GenBank/DDBJ databases">
        <authorList>
            <person name="Park J.-S."/>
        </authorList>
    </citation>
    <scope>NUCLEOTIDE SEQUENCE [LARGE SCALE GENOMIC DNA]</scope>
    <source>
        <strain evidence="2 3">2012CJ34-2</strain>
    </source>
</reference>
<sequence>MTINNQIKIILTAIFSIAITVFVLDSQGFIRHSSEQDSLYIAEYSLLASAPGTEQSISAKPSDFSAYCIEGRLVMRGAGKKVSADVSGLLVDKKRRAVNCSF</sequence>
<name>A0ABT0PFS2_9GAMM</name>
<evidence type="ECO:0000256" key="1">
    <source>
        <dbReference type="SAM" id="Phobius"/>
    </source>
</evidence>
<evidence type="ECO:0000313" key="2">
    <source>
        <dbReference type="EMBL" id="MCL6270175.1"/>
    </source>
</evidence>
<dbReference type="Proteomes" id="UP001203338">
    <property type="component" value="Unassembled WGS sequence"/>
</dbReference>
<organism evidence="2 3">
    <name type="scientific">Parendozoicomonas callyspongiae</name>
    <dbReference type="NCBI Taxonomy" id="2942213"/>
    <lineage>
        <taxon>Bacteria</taxon>
        <taxon>Pseudomonadati</taxon>
        <taxon>Pseudomonadota</taxon>
        <taxon>Gammaproteobacteria</taxon>
        <taxon>Oceanospirillales</taxon>
        <taxon>Endozoicomonadaceae</taxon>
        <taxon>Parendozoicomonas</taxon>
    </lineage>
</organism>
<comment type="caution">
    <text evidence="2">The sequence shown here is derived from an EMBL/GenBank/DDBJ whole genome shotgun (WGS) entry which is preliminary data.</text>
</comment>
<accession>A0ABT0PFS2</accession>
<evidence type="ECO:0008006" key="4">
    <source>
        <dbReference type="Google" id="ProtNLM"/>
    </source>
</evidence>
<proteinExistence type="predicted"/>
<keyword evidence="1" id="KW-1133">Transmembrane helix</keyword>
<dbReference type="EMBL" id="JAMFLX010000011">
    <property type="protein sequence ID" value="MCL6270175.1"/>
    <property type="molecule type" value="Genomic_DNA"/>
</dbReference>
<keyword evidence="1" id="KW-0812">Transmembrane</keyword>
<keyword evidence="1" id="KW-0472">Membrane</keyword>
<protein>
    <recommendedName>
        <fullName evidence="4">Organic solvent tolerance-like N-terminal domain-containing protein</fullName>
    </recommendedName>
</protein>
<keyword evidence="3" id="KW-1185">Reference proteome</keyword>